<evidence type="ECO:0000313" key="3">
    <source>
        <dbReference type="Proteomes" id="UP001291930"/>
    </source>
</evidence>
<reference evidence="3" key="1">
    <citation type="submission" date="2023-11" db="EMBL/GenBank/DDBJ databases">
        <title>Genome Sequence of Bacillus pseudomycoides stain BUPM19.</title>
        <authorList>
            <person name="Farhat A."/>
        </authorList>
    </citation>
    <scope>NUCLEOTIDE SEQUENCE [LARGE SCALE GENOMIC DNA]</scope>
    <source>
        <strain evidence="3">BUPM19</strain>
    </source>
</reference>
<dbReference type="InterPro" id="IPR036388">
    <property type="entry name" value="WH-like_DNA-bd_sf"/>
</dbReference>
<feature type="domain" description="Helix-turn-helix type 11" evidence="1">
    <location>
        <begin position="12"/>
        <end position="50"/>
    </location>
</feature>
<protein>
    <submittedName>
        <fullName evidence="2">HTH domain-containing protein</fullName>
    </submittedName>
</protein>
<dbReference type="SUPFAM" id="SSF46785">
    <property type="entry name" value="Winged helix' DNA-binding domain"/>
    <property type="match status" value="1"/>
</dbReference>
<dbReference type="Gene3D" id="1.10.10.10">
    <property type="entry name" value="Winged helix-like DNA-binding domain superfamily/Winged helix DNA-binding domain"/>
    <property type="match status" value="1"/>
</dbReference>
<gene>
    <name evidence="2" type="ORF">U2I54_04475</name>
</gene>
<dbReference type="RefSeq" id="WP_374216936.1">
    <property type="nucleotide sequence ID" value="NZ_JAXOVW010000006.1"/>
</dbReference>
<accession>A0ABU5JSG5</accession>
<evidence type="ECO:0000313" key="2">
    <source>
        <dbReference type="EMBL" id="MDZ5606378.1"/>
    </source>
</evidence>
<name>A0ABU5JSG5_9BACI</name>
<dbReference type="Pfam" id="PF08279">
    <property type="entry name" value="HTH_11"/>
    <property type="match status" value="1"/>
</dbReference>
<keyword evidence="3" id="KW-1185">Reference proteome</keyword>
<dbReference type="Proteomes" id="UP001291930">
    <property type="component" value="Unassembled WGS sequence"/>
</dbReference>
<proteinExistence type="predicted"/>
<dbReference type="InterPro" id="IPR036390">
    <property type="entry name" value="WH_DNA-bd_sf"/>
</dbReference>
<dbReference type="EMBL" id="JAXOVW010000006">
    <property type="protein sequence ID" value="MDZ5606378.1"/>
    <property type="molecule type" value="Genomic_DNA"/>
</dbReference>
<dbReference type="InterPro" id="IPR013196">
    <property type="entry name" value="HTH_11"/>
</dbReference>
<comment type="caution">
    <text evidence="2">The sequence shown here is derived from an EMBL/GenBank/DDBJ whole genome shotgun (WGS) entry which is preliminary data.</text>
</comment>
<organism evidence="2 3">
    <name type="scientific">Bacillus bingmayongensis</name>
    <dbReference type="NCBI Taxonomy" id="1150157"/>
    <lineage>
        <taxon>Bacteria</taxon>
        <taxon>Bacillati</taxon>
        <taxon>Bacillota</taxon>
        <taxon>Bacilli</taxon>
        <taxon>Bacillales</taxon>
        <taxon>Bacillaceae</taxon>
        <taxon>Bacillus</taxon>
    </lineage>
</organism>
<sequence>MDVLLNKSDKNKLKIFQFLLNNHDYILANELTKTFSFSKSSVSRYLAELKLDISENHELK</sequence>
<evidence type="ECO:0000259" key="1">
    <source>
        <dbReference type="Pfam" id="PF08279"/>
    </source>
</evidence>